<dbReference type="Gene3D" id="3.40.50.11350">
    <property type="match status" value="1"/>
</dbReference>
<evidence type="ECO:0000256" key="4">
    <source>
        <dbReference type="SAM" id="MobiDB-lite"/>
    </source>
</evidence>
<keyword evidence="3" id="KW-0119">Carbohydrate metabolism</keyword>
<sequence length="509" mass="57189">MAGFRRGHRHEASSISSLFAGLTRSPAPSAPAYTEVPARLSSNSKEDELPSPPQTPSKTGARSKKKEPWQFTALIICVCISGVIYLCVQAISGFASVESSTQPIQEPVEDGVEEEVVLGKYDTSHWLRGGPTLSFRDNLLPGVKYITSWPCAGWTNDVMALVHMIYLAQLTERVPILPAFAPSHLSQSAGHIPFGDVFDLRRLSEEIHMPILEWRDVKQPNSTVVEDIGCWSAWIGGGQSNGRPRDSYLPAALGLDISYTPTPYSMKVFGEGDSHLLYGRLMQLGFPSGRREALQQNSPIPAPQSGAVLEPDAHLMCFDYLYYTSLDRNFEWSYDWSPQWRLVGKHMRWAPALQAVSEEYLRKHFGSDEEVPKFISVHARRGDFHQYCPDGSSNCLPSIEQFQQRVEEVRHEIFRKDGLYVEHVLVMSDETDPAWWQEVRDNGWGWIDHERERTAEKYGAWYVPLLDAVFQSAGAGFIGTESSTMSLVAALRVQDWHGGPITYLTWRGP</sequence>
<dbReference type="GO" id="GO:0016740">
    <property type="term" value="F:transferase activity"/>
    <property type="evidence" value="ECO:0007669"/>
    <property type="project" value="UniProtKB-KW"/>
</dbReference>
<dbReference type="InParanoid" id="A0A165CSW4"/>
<feature type="transmembrane region" description="Helical" evidence="5">
    <location>
        <begin position="71"/>
        <end position="95"/>
    </location>
</feature>
<gene>
    <name evidence="6" type="ORF">CALCODRAFT_443220</name>
</gene>
<keyword evidence="1" id="KW-0808">Transferase</keyword>
<dbReference type="EMBL" id="KV424112">
    <property type="protein sequence ID" value="KZT51338.1"/>
    <property type="molecule type" value="Genomic_DNA"/>
</dbReference>
<dbReference type="GO" id="GO:0006004">
    <property type="term" value="P:fucose metabolic process"/>
    <property type="evidence" value="ECO:0007669"/>
    <property type="project" value="UniProtKB-KW"/>
</dbReference>
<dbReference type="AlphaFoldDB" id="A0A165CSW4"/>
<evidence type="ECO:0000313" key="6">
    <source>
        <dbReference type="EMBL" id="KZT51338.1"/>
    </source>
</evidence>
<dbReference type="Pfam" id="PF10250">
    <property type="entry name" value="O-FucT"/>
    <property type="match status" value="1"/>
</dbReference>
<evidence type="ECO:0000256" key="2">
    <source>
        <dbReference type="ARBA" id="ARBA00023253"/>
    </source>
</evidence>
<evidence type="ECO:0000256" key="3">
    <source>
        <dbReference type="ARBA" id="ARBA00023277"/>
    </source>
</evidence>
<feature type="region of interest" description="Disordered" evidence="4">
    <location>
        <begin position="21"/>
        <end position="64"/>
    </location>
</feature>
<protein>
    <submittedName>
        <fullName evidence="6">Uncharacterized protein</fullName>
    </submittedName>
</protein>
<organism evidence="6 7">
    <name type="scientific">Calocera cornea HHB12733</name>
    <dbReference type="NCBI Taxonomy" id="1353952"/>
    <lineage>
        <taxon>Eukaryota</taxon>
        <taxon>Fungi</taxon>
        <taxon>Dikarya</taxon>
        <taxon>Basidiomycota</taxon>
        <taxon>Agaricomycotina</taxon>
        <taxon>Dacrymycetes</taxon>
        <taxon>Dacrymycetales</taxon>
        <taxon>Dacrymycetaceae</taxon>
        <taxon>Calocera</taxon>
    </lineage>
</organism>
<dbReference type="InterPro" id="IPR019378">
    <property type="entry name" value="GDP-Fuc_O-FucTrfase"/>
</dbReference>
<reference evidence="6 7" key="1">
    <citation type="journal article" date="2016" name="Mol. Biol. Evol.">
        <title>Comparative Genomics of Early-Diverging Mushroom-Forming Fungi Provides Insights into the Origins of Lignocellulose Decay Capabilities.</title>
        <authorList>
            <person name="Nagy L.G."/>
            <person name="Riley R."/>
            <person name="Tritt A."/>
            <person name="Adam C."/>
            <person name="Daum C."/>
            <person name="Floudas D."/>
            <person name="Sun H."/>
            <person name="Yadav J.S."/>
            <person name="Pangilinan J."/>
            <person name="Larsson K.H."/>
            <person name="Matsuura K."/>
            <person name="Barry K."/>
            <person name="Labutti K."/>
            <person name="Kuo R."/>
            <person name="Ohm R.A."/>
            <person name="Bhattacharya S.S."/>
            <person name="Shirouzu T."/>
            <person name="Yoshinaga Y."/>
            <person name="Martin F.M."/>
            <person name="Grigoriev I.V."/>
            <person name="Hibbett D.S."/>
        </authorList>
    </citation>
    <scope>NUCLEOTIDE SEQUENCE [LARGE SCALE GENOMIC DNA]</scope>
    <source>
        <strain evidence="6 7">HHB12733</strain>
    </source>
</reference>
<keyword evidence="5" id="KW-0812">Transmembrane</keyword>
<name>A0A165CSW4_9BASI</name>
<keyword evidence="2" id="KW-0294">Fucose metabolism</keyword>
<dbReference type="CDD" id="cd11296">
    <property type="entry name" value="O-FucT_like"/>
    <property type="match status" value="1"/>
</dbReference>
<evidence type="ECO:0000256" key="1">
    <source>
        <dbReference type="ARBA" id="ARBA00022679"/>
    </source>
</evidence>
<keyword evidence="5" id="KW-0472">Membrane</keyword>
<dbReference type="Gene3D" id="3.40.50.11340">
    <property type="match status" value="1"/>
</dbReference>
<accession>A0A165CSW4</accession>
<proteinExistence type="predicted"/>
<keyword evidence="7" id="KW-1185">Reference proteome</keyword>
<evidence type="ECO:0000313" key="7">
    <source>
        <dbReference type="Proteomes" id="UP000076842"/>
    </source>
</evidence>
<dbReference type="Proteomes" id="UP000076842">
    <property type="component" value="Unassembled WGS sequence"/>
</dbReference>
<keyword evidence="5" id="KW-1133">Transmembrane helix</keyword>
<dbReference type="STRING" id="1353952.A0A165CSW4"/>
<evidence type="ECO:0000256" key="5">
    <source>
        <dbReference type="SAM" id="Phobius"/>
    </source>
</evidence>
<dbReference type="OrthoDB" id="423313at2759"/>